<reference evidence="2" key="1">
    <citation type="submission" date="2023-01" db="EMBL/GenBank/DDBJ databases">
        <title>Human gut microbiome strain richness.</title>
        <authorList>
            <person name="Chen-Liaw A."/>
        </authorList>
    </citation>
    <scope>NUCLEOTIDE SEQUENCE</scope>
    <source>
        <strain evidence="2">D35st1_E5_D35t1_190705</strain>
    </source>
</reference>
<evidence type="ECO:0000259" key="1">
    <source>
        <dbReference type="PROSITE" id="PS50994"/>
    </source>
</evidence>
<dbReference type="GO" id="GO:0015074">
    <property type="term" value="P:DNA integration"/>
    <property type="evidence" value="ECO:0007669"/>
    <property type="project" value="InterPro"/>
</dbReference>
<name>A0AAW6F296_PARDI</name>
<comment type="caution">
    <text evidence="2">The sequence shown here is derived from an EMBL/GenBank/DDBJ whole genome shotgun (WGS) entry which is preliminary data.</text>
</comment>
<dbReference type="SUPFAM" id="SSF53098">
    <property type="entry name" value="Ribonuclease H-like"/>
    <property type="match status" value="1"/>
</dbReference>
<organism evidence="2 3">
    <name type="scientific">Parabacteroides distasonis</name>
    <dbReference type="NCBI Taxonomy" id="823"/>
    <lineage>
        <taxon>Bacteria</taxon>
        <taxon>Pseudomonadati</taxon>
        <taxon>Bacteroidota</taxon>
        <taxon>Bacteroidia</taxon>
        <taxon>Bacteroidales</taxon>
        <taxon>Tannerellaceae</taxon>
        <taxon>Parabacteroides</taxon>
    </lineage>
</organism>
<dbReference type="AlphaFoldDB" id="A0AAW6F296"/>
<dbReference type="InterPro" id="IPR001584">
    <property type="entry name" value="Integrase_cat-core"/>
</dbReference>
<protein>
    <submittedName>
        <fullName evidence="2">Integrase core domain-containing protein</fullName>
    </submittedName>
</protein>
<dbReference type="Proteomes" id="UP001211522">
    <property type="component" value="Unassembled WGS sequence"/>
</dbReference>
<dbReference type="InterPro" id="IPR012337">
    <property type="entry name" value="RNaseH-like_sf"/>
</dbReference>
<feature type="domain" description="Integrase catalytic" evidence="1">
    <location>
        <begin position="1"/>
        <end position="62"/>
    </location>
</feature>
<accession>A0AAW6F296</accession>
<dbReference type="EMBL" id="JAQMPX010000013">
    <property type="protein sequence ID" value="MDB9137301.1"/>
    <property type="molecule type" value="Genomic_DNA"/>
</dbReference>
<dbReference type="Gene3D" id="3.30.420.10">
    <property type="entry name" value="Ribonuclease H-like superfamily/Ribonuclease H"/>
    <property type="match status" value="1"/>
</dbReference>
<dbReference type="Pfam" id="PF13683">
    <property type="entry name" value="rve_3"/>
    <property type="match status" value="1"/>
</dbReference>
<proteinExistence type="predicted"/>
<dbReference type="RefSeq" id="WP_272059989.1">
    <property type="nucleotide sequence ID" value="NZ_JAQMPX010000013.1"/>
</dbReference>
<evidence type="ECO:0000313" key="2">
    <source>
        <dbReference type="EMBL" id="MDB9137301.1"/>
    </source>
</evidence>
<gene>
    <name evidence="2" type="ORF">PN612_02100</name>
</gene>
<dbReference type="PROSITE" id="PS50994">
    <property type="entry name" value="INTEGRASE"/>
    <property type="match status" value="1"/>
</dbReference>
<dbReference type="InterPro" id="IPR036397">
    <property type="entry name" value="RNaseH_sf"/>
</dbReference>
<dbReference type="GO" id="GO:0003676">
    <property type="term" value="F:nucleic acid binding"/>
    <property type="evidence" value="ECO:0007669"/>
    <property type="project" value="InterPro"/>
</dbReference>
<sequence>MNGKVERSQQTDKTEFRNLIDLSDKTLDLNAIAMEWQEFYNKKRSHSSLNGKTPMQKLKSVEHLIPIQPGVSKKFWESNEEILPRNYEYLKFIKHRKKKTVAR</sequence>
<evidence type="ECO:0000313" key="3">
    <source>
        <dbReference type="Proteomes" id="UP001211522"/>
    </source>
</evidence>